<gene>
    <name evidence="1" type="ORF">C8J48_1019</name>
</gene>
<evidence type="ECO:0000313" key="2">
    <source>
        <dbReference type="Proteomes" id="UP000241639"/>
    </source>
</evidence>
<organism evidence="1 2">
    <name type="scientific">Desmospora activa DSM 45169</name>
    <dbReference type="NCBI Taxonomy" id="1121389"/>
    <lineage>
        <taxon>Bacteria</taxon>
        <taxon>Bacillati</taxon>
        <taxon>Bacillota</taxon>
        <taxon>Bacilli</taxon>
        <taxon>Bacillales</taxon>
        <taxon>Thermoactinomycetaceae</taxon>
        <taxon>Desmospora</taxon>
    </lineage>
</organism>
<accession>A0A2T4Z966</accession>
<sequence>MQPTGRRAFCEGYTCYHCEHQVEKVHPVTFYEAEEERNEMLCKDCYAEWLESIKG</sequence>
<dbReference type="AlphaFoldDB" id="A0A2T4Z966"/>
<keyword evidence="2" id="KW-1185">Reference proteome</keyword>
<protein>
    <submittedName>
        <fullName evidence="1">Uncharacterized protein</fullName>
    </submittedName>
</protein>
<reference evidence="1 2" key="1">
    <citation type="submission" date="2018-04" db="EMBL/GenBank/DDBJ databases">
        <title>Genomic Encyclopedia of Archaeal and Bacterial Type Strains, Phase II (KMG-II): from individual species to whole genera.</title>
        <authorList>
            <person name="Goeker M."/>
        </authorList>
    </citation>
    <scope>NUCLEOTIDE SEQUENCE [LARGE SCALE GENOMIC DNA]</scope>
    <source>
        <strain evidence="1 2">DSM 45169</strain>
    </source>
</reference>
<proteinExistence type="predicted"/>
<dbReference type="EMBL" id="PZZP01000001">
    <property type="protein sequence ID" value="PTM58436.1"/>
    <property type="molecule type" value="Genomic_DNA"/>
</dbReference>
<comment type="caution">
    <text evidence="1">The sequence shown here is derived from an EMBL/GenBank/DDBJ whole genome shotgun (WGS) entry which is preliminary data.</text>
</comment>
<evidence type="ECO:0000313" key="1">
    <source>
        <dbReference type="EMBL" id="PTM58436.1"/>
    </source>
</evidence>
<name>A0A2T4Z966_9BACL</name>
<dbReference type="Proteomes" id="UP000241639">
    <property type="component" value="Unassembled WGS sequence"/>
</dbReference>